<organism evidence="1 2">
    <name type="scientific">Stephania yunnanensis</name>
    <dbReference type="NCBI Taxonomy" id="152371"/>
    <lineage>
        <taxon>Eukaryota</taxon>
        <taxon>Viridiplantae</taxon>
        <taxon>Streptophyta</taxon>
        <taxon>Embryophyta</taxon>
        <taxon>Tracheophyta</taxon>
        <taxon>Spermatophyta</taxon>
        <taxon>Magnoliopsida</taxon>
        <taxon>Ranunculales</taxon>
        <taxon>Menispermaceae</taxon>
        <taxon>Menispermoideae</taxon>
        <taxon>Cissampelideae</taxon>
        <taxon>Stephania</taxon>
    </lineage>
</organism>
<dbReference type="Proteomes" id="UP001420932">
    <property type="component" value="Unassembled WGS sequence"/>
</dbReference>
<comment type="caution">
    <text evidence="1">The sequence shown here is derived from an EMBL/GenBank/DDBJ whole genome shotgun (WGS) entry which is preliminary data.</text>
</comment>
<dbReference type="EMBL" id="JBBNAF010000010">
    <property type="protein sequence ID" value="KAK9107056.1"/>
    <property type="molecule type" value="Genomic_DNA"/>
</dbReference>
<dbReference type="AlphaFoldDB" id="A0AAP0I358"/>
<proteinExistence type="predicted"/>
<reference evidence="1 2" key="1">
    <citation type="submission" date="2024-01" db="EMBL/GenBank/DDBJ databases">
        <title>Genome assemblies of Stephania.</title>
        <authorList>
            <person name="Yang L."/>
        </authorList>
    </citation>
    <scope>NUCLEOTIDE SEQUENCE [LARGE SCALE GENOMIC DNA]</scope>
    <source>
        <strain evidence="1">YNDBR</strain>
        <tissue evidence="1">Leaf</tissue>
    </source>
</reference>
<evidence type="ECO:0000313" key="1">
    <source>
        <dbReference type="EMBL" id="KAK9107056.1"/>
    </source>
</evidence>
<sequence length="149" mass="17489">MESMSPSIPFTCKLKRYLRKREYQRLDGPHEYQPSRKRSTKVKITRFRGYSTSTAKSGHRRVWKIIAIPKLRYLKIVSPIKLLKRLRDAYVNMMLGITGNAGDSFFGNKRIPKARKVERVLKGDEFEMKLMVEIYKSLVASRRLANHEV</sequence>
<keyword evidence="2" id="KW-1185">Reference proteome</keyword>
<gene>
    <name evidence="1" type="ORF">Syun_023067</name>
</gene>
<dbReference type="PANTHER" id="PTHR33702:SF16">
    <property type="match status" value="1"/>
</dbReference>
<accession>A0AAP0I358</accession>
<dbReference type="PANTHER" id="PTHR33702">
    <property type="entry name" value="BNAA09G40010D PROTEIN"/>
    <property type="match status" value="1"/>
</dbReference>
<name>A0AAP0I358_9MAGN</name>
<protein>
    <submittedName>
        <fullName evidence="1">Uncharacterized protein</fullName>
    </submittedName>
</protein>
<evidence type="ECO:0000313" key="2">
    <source>
        <dbReference type="Proteomes" id="UP001420932"/>
    </source>
</evidence>